<feature type="transmembrane region" description="Helical" evidence="2">
    <location>
        <begin position="398"/>
        <end position="417"/>
    </location>
</feature>
<keyword evidence="2" id="KW-0812">Transmembrane</keyword>
<keyword evidence="2" id="KW-1133">Transmembrane helix</keyword>
<dbReference type="GO" id="GO:0016787">
    <property type="term" value="F:hydrolase activity"/>
    <property type="evidence" value="ECO:0007669"/>
    <property type="project" value="InterPro"/>
</dbReference>
<name>A0A6G0WF20_9STRA</name>
<dbReference type="InterPro" id="IPR033308">
    <property type="entry name" value="PGAP5/Cdc1/Ted1"/>
</dbReference>
<dbReference type="GO" id="GO:0006506">
    <property type="term" value="P:GPI anchor biosynthetic process"/>
    <property type="evidence" value="ECO:0007669"/>
    <property type="project" value="InterPro"/>
</dbReference>
<evidence type="ECO:0000256" key="2">
    <source>
        <dbReference type="SAM" id="Phobius"/>
    </source>
</evidence>
<gene>
    <name evidence="3" type="ORF">Ae201684_016193</name>
</gene>
<organism evidence="3 4">
    <name type="scientific">Aphanomyces euteiches</name>
    <dbReference type="NCBI Taxonomy" id="100861"/>
    <lineage>
        <taxon>Eukaryota</taxon>
        <taxon>Sar</taxon>
        <taxon>Stramenopiles</taxon>
        <taxon>Oomycota</taxon>
        <taxon>Saprolegniomycetes</taxon>
        <taxon>Saprolegniales</taxon>
        <taxon>Verrucalvaceae</taxon>
        <taxon>Aphanomyces</taxon>
    </lineage>
</organism>
<dbReference type="GO" id="GO:0005783">
    <property type="term" value="C:endoplasmic reticulum"/>
    <property type="evidence" value="ECO:0007669"/>
    <property type="project" value="TreeGrafter"/>
</dbReference>
<dbReference type="PANTHER" id="PTHR13315:SF4">
    <property type="entry name" value="METALLOPHOSPHOESTERASE, ISOFORM E"/>
    <property type="match status" value="1"/>
</dbReference>
<evidence type="ECO:0000256" key="1">
    <source>
        <dbReference type="ARBA" id="ARBA00023136"/>
    </source>
</evidence>
<dbReference type="InterPro" id="IPR029052">
    <property type="entry name" value="Metallo-depent_PP-like"/>
</dbReference>
<evidence type="ECO:0000313" key="3">
    <source>
        <dbReference type="EMBL" id="KAF0725296.1"/>
    </source>
</evidence>
<dbReference type="AlphaFoldDB" id="A0A6G0WF20"/>
<dbReference type="SUPFAM" id="SSF56300">
    <property type="entry name" value="Metallo-dependent phosphatases"/>
    <property type="match status" value="1"/>
</dbReference>
<sequence length="452" mass="51638">MDTDESKKMRLRSPTAFTEQVATIDLDKIRKKPPPTKWFGLFRTARVQNAGWTVVFSAQQRQGRVGHGPFSLWRVRVPLLWALWVIAFTYGELAASRIALASCKWTPNDPKEYRLAVVADPQLTDFYSYKMEKQSWMLYLTEFYSDLYMRRHFQLLARKPDPPHGVLILGDLFDGGRILTLEEHMAHRERFEWIFGGHPSIQFWNMSGNHDVGIKQWNNERANALQRETFGLSQYSVVLGQVEVVVVDSIAMLSDNPIVAQEAIAFVQMFGSMKAKKQFPRLLFTHIPLFRPKGSDCGPRRRKEPIAPGEGVSYQNVLSPQLTTLILIAIEPTHVFSGDDHSPCTYRHEQFNVTEDSLATFSWLQGERHPELTMLTLRGSPVSQAPSLMETCALPDQMLLYFGYGFLGVASLVYLAFGTLPRHEKSSRIAAYARVFVPIVLWYLFVLFLSVL</sequence>
<dbReference type="EMBL" id="VJMJ01000244">
    <property type="protein sequence ID" value="KAF0725296.1"/>
    <property type="molecule type" value="Genomic_DNA"/>
</dbReference>
<dbReference type="Gene3D" id="3.60.21.10">
    <property type="match status" value="1"/>
</dbReference>
<evidence type="ECO:0000313" key="4">
    <source>
        <dbReference type="Proteomes" id="UP000481153"/>
    </source>
</evidence>
<dbReference type="PANTHER" id="PTHR13315">
    <property type="entry name" value="METALLO PHOSPHOESTERASE RELATED"/>
    <property type="match status" value="1"/>
</dbReference>
<keyword evidence="4" id="KW-1185">Reference proteome</keyword>
<protein>
    <submittedName>
        <fullName evidence="3">Uncharacterized protein</fullName>
    </submittedName>
</protein>
<proteinExistence type="predicted"/>
<dbReference type="GO" id="GO:0016020">
    <property type="term" value="C:membrane"/>
    <property type="evidence" value="ECO:0007669"/>
    <property type="project" value="UniProtKB-SubCell"/>
</dbReference>
<reference evidence="3 4" key="1">
    <citation type="submission" date="2019-07" db="EMBL/GenBank/DDBJ databases">
        <title>Genomics analysis of Aphanomyces spp. identifies a new class of oomycete effector associated with host adaptation.</title>
        <authorList>
            <person name="Gaulin E."/>
        </authorList>
    </citation>
    <scope>NUCLEOTIDE SEQUENCE [LARGE SCALE GENOMIC DNA]</scope>
    <source>
        <strain evidence="3 4">ATCC 201684</strain>
    </source>
</reference>
<dbReference type="VEuPathDB" id="FungiDB:AeMF1_005883"/>
<comment type="caution">
    <text evidence="3">The sequence shown here is derived from an EMBL/GenBank/DDBJ whole genome shotgun (WGS) entry which is preliminary data.</text>
</comment>
<dbReference type="Proteomes" id="UP000481153">
    <property type="component" value="Unassembled WGS sequence"/>
</dbReference>
<feature type="transmembrane region" description="Helical" evidence="2">
    <location>
        <begin position="429"/>
        <end position="451"/>
    </location>
</feature>
<accession>A0A6G0WF20</accession>
<keyword evidence="1 2" id="KW-0472">Membrane</keyword>